<evidence type="ECO:0000256" key="2">
    <source>
        <dbReference type="ARBA" id="ARBA00047806"/>
    </source>
</evidence>
<accession>A0A2T3HPT8</accession>
<dbReference type="SUPFAM" id="SSF55068">
    <property type="entry name" value="Peptide methionine sulfoxide reductase"/>
    <property type="match status" value="1"/>
</dbReference>
<dbReference type="HAMAP" id="MF_01401">
    <property type="entry name" value="MsrA"/>
    <property type="match status" value="1"/>
</dbReference>
<dbReference type="PANTHER" id="PTHR43774:SF1">
    <property type="entry name" value="PEPTIDE METHIONINE SULFOXIDE REDUCTASE MSRA 2"/>
    <property type="match status" value="1"/>
</dbReference>
<evidence type="ECO:0000256" key="1">
    <source>
        <dbReference type="ARBA" id="ARBA00023002"/>
    </source>
</evidence>
<dbReference type="Gene3D" id="3.30.1060.10">
    <property type="entry name" value="Peptide methionine sulphoxide reductase MsrA"/>
    <property type="match status" value="1"/>
</dbReference>
<comment type="catalytic activity">
    <reaction evidence="2 4">
        <text>L-methionyl-[protein] + [thioredoxin]-disulfide + H2O = L-methionyl-(S)-S-oxide-[protein] + [thioredoxin]-dithiol</text>
        <dbReference type="Rhea" id="RHEA:14217"/>
        <dbReference type="Rhea" id="RHEA-COMP:10698"/>
        <dbReference type="Rhea" id="RHEA-COMP:10700"/>
        <dbReference type="Rhea" id="RHEA-COMP:12313"/>
        <dbReference type="Rhea" id="RHEA-COMP:12315"/>
        <dbReference type="ChEBI" id="CHEBI:15377"/>
        <dbReference type="ChEBI" id="CHEBI:16044"/>
        <dbReference type="ChEBI" id="CHEBI:29950"/>
        <dbReference type="ChEBI" id="CHEBI:44120"/>
        <dbReference type="ChEBI" id="CHEBI:50058"/>
        <dbReference type="EC" id="1.8.4.11"/>
    </reaction>
</comment>
<keyword evidence="7" id="KW-1185">Reference proteome</keyword>
<evidence type="ECO:0000256" key="4">
    <source>
        <dbReference type="HAMAP-Rule" id="MF_01401"/>
    </source>
</evidence>
<dbReference type="NCBIfam" id="TIGR00401">
    <property type="entry name" value="msrA"/>
    <property type="match status" value="1"/>
</dbReference>
<dbReference type="GO" id="GO:0008113">
    <property type="term" value="F:peptide-methionine (S)-S-oxide reductase activity"/>
    <property type="evidence" value="ECO:0007669"/>
    <property type="project" value="UniProtKB-UniRule"/>
</dbReference>
<name>A0A2T3HPT8_9SPHI</name>
<protein>
    <recommendedName>
        <fullName evidence="4">Peptide methionine sulfoxide reductase MsrA</fullName>
        <shortName evidence="4">Protein-methionine-S-oxide reductase</shortName>
        <ecNumber evidence="4">1.8.4.11</ecNumber>
    </recommendedName>
    <alternativeName>
        <fullName evidence="4">Peptide-methionine (S)-S-oxide reductase</fullName>
        <shortName evidence="4">Peptide Met(O) reductase</shortName>
    </alternativeName>
</protein>
<sequence>MQTAIFGGGCFWCTEAIFQTLRGVELVSPGYMGGYTPHPTYMEICQGDTGHAEVIKIDFDESVIGYSDLLQVFFNTHNPTTRNRQGNDRGAQYRSVVFYQDAAQRDMAAAMIGQVAASGMYEKEIVTELAHAAAFYPAETYHQDYFIKNRHKPYCSFVIQPKLDKFTVAFGQLLRPEFLEK</sequence>
<organism evidence="6 7">
    <name type="scientific">Pedobacter yulinensis</name>
    <dbReference type="NCBI Taxonomy" id="2126353"/>
    <lineage>
        <taxon>Bacteria</taxon>
        <taxon>Pseudomonadati</taxon>
        <taxon>Bacteroidota</taxon>
        <taxon>Sphingobacteriia</taxon>
        <taxon>Sphingobacteriales</taxon>
        <taxon>Sphingobacteriaceae</taxon>
        <taxon>Pedobacter</taxon>
    </lineage>
</organism>
<dbReference type="InterPro" id="IPR002569">
    <property type="entry name" value="Met_Sox_Rdtase_MsrA_dom"/>
</dbReference>
<dbReference type="OrthoDB" id="4174719at2"/>
<dbReference type="RefSeq" id="WP_107214571.1">
    <property type="nucleotide sequence ID" value="NZ_KZ686268.1"/>
</dbReference>
<dbReference type="Proteomes" id="UP000240912">
    <property type="component" value="Unassembled WGS sequence"/>
</dbReference>
<proteinExistence type="inferred from homology"/>
<dbReference type="GO" id="GO:0033744">
    <property type="term" value="F:L-methionine:thioredoxin-disulfide S-oxidoreductase activity"/>
    <property type="evidence" value="ECO:0007669"/>
    <property type="project" value="RHEA"/>
</dbReference>
<dbReference type="Pfam" id="PF01625">
    <property type="entry name" value="PMSR"/>
    <property type="match status" value="1"/>
</dbReference>
<feature type="domain" description="Peptide methionine sulphoxide reductase MsrA" evidence="5">
    <location>
        <begin position="3"/>
        <end position="155"/>
    </location>
</feature>
<dbReference type="EMBL" id="PYLS01000004">
    <property type="protein sequence ID" value="PST84475.1"/>
    <property type="molecule type" value="Genomic_DNA"/>
</dbReference>
<evidence type="ECO:0000313" key="6">
    <source>
        <dbReference type="EMBL" id="PST84475.1"/>
    </source>
</evidence>
<comment type="function">
    <text evidence="4">Has an important function as a repair enzyme for proteins that have been inactivated by oxidation. Catalyzes the reversible oxidation-reduction of methionine sulfoxide in proteins to methionine.</text>
</comment>
<evidence type="ECO:0000259" key="5">
    <source>
        <dbReference type="Pfam" id="PF01625"/>
    </source>
</evidence>
<dbReference type="EC" id="1.8.4.11" evidence="4"/>
<comment type="similarity">
    <text evidence="4">Belongs to the MsrA Met sulfoxide reductase family.</text>
</comment>
<feature type="active site" evidence="4">
    <location>
        <position position="10"/>
    </location>
</feature>
<comment type="caution">
    <text evidence="6">The sequence shown here is derived from an EMBL/GenBank/DDBJ whole genome shotgun (WGS) entry which is preliminary data.</text>
</comment>
<reference evidence="6 7" key="1">
    <citation type="submission" date="2018-03" db="EMBL/GenBank/DDBJ databases">
        <authorList>
            <person name="Keele B.F."/>
        </authorList>
    </citation>
    <scope>NUCLEOTIDE SEQUENCE [LARGE SCALE GENOMIC DNA]</scope>
    <source>
        <strain evidence="6 7">YL28-9</strain>
    </source>
</reference>
<dbReference type="AlphaFoldDB" id="A0A2T3HPT8"/>
<dbReference type="PANTHER" id="PTHR43774">
    <property type="entry name" value="PEPTIDE METHIONINE SULFOXIDE REDUCTASE"/>
    <property type="match status" value="1"/>
</dbReference>
<keyword evidence="1 4" id="KW-0560">Oxidoreductase</keyword>
<gene>
    <name evidence="4 6" type="primary">msrA</name>
    <name evidence="6" type="ORF">C7T94_07160</name>
</gene>
<evidence type="ECO:0000313" key="7">
    <source>
        <dbReference type="Proteomes" id="UP000240912"/>
    </source>
</evidence>
<comment type="catalytic activity">
    <reaction evidence="3 4">
        <text>[thioredoxin]-disulfide + L-methionine + H2O = L-methionine (S)-S-oxide + [thioredoxin]-dithiol</text>
        <dbReference type="Rhea" id="RHEA:19993"/>
        <dbReference type="Rhea" id="RHEA-COMP:10698"/>
        <dbReference type="Rhea" id="RHEA-COMP:10700"/>
        <dbReference type="ChEBI" id="CHEBI:15377"/>
        <dbReference type="ChEBI" id="CHEBI:29950"/>
        <dbReference type="ChEBI" id="CHEBI:50058"/>
        <dbReference type="ChEBI" id="CHEBI:57844"/>
        <dbReference type="ChEBI" id="CHEBI:58772"/>
        <dbReference type="EC" id="1.8.4.11"/>
    </reaction>
</comment>
<dbReference type="InterPro" id="IPR036509">
    <property type="entry name" value="Met_Sox_Rdtase_MsrA_sf"/>
</dbReference>
<evidence type="ECO:0000256" key="3">
    <source>
        <dbReference type="ARBA" id="ARBA00048782"/>
    </source>
</evidence>